<comment type="caution">
    <text evidence="1">The sequence shown here is derived from an EMBL/GenBank/DDBJ whole genome shotgun (WGS) entry which is preliminary data.</text>
</comment>
<dbReference type="Proteomes" id="UP000603434">
    <property type="component" value="Unassembled WGS sequence"/>
</dbReference>
<gene>
    <name evidence="1" type="ORF">H8E23_15600</name>
</gene>
<evidence type="ECO:0000313" key="1">
    <source>
        <dbReference type="EMBL" id="MBC8362809.1"/>
    </source>
</evidence>
<organism evidence="1 2">
    <name type="scientific">Candidatus Desulfatibia profunda</name>
    <dbReference type="NCBI Taxonomy" id="2841695"/>
    <lineage>
        <taxon>Bacteria</taxon>
        <taxon>Pseudomonadati</taxon>
        <taxon>Thermodesulfobacteriota</taxon>
        <taxon>Desulfobacteria</taxon>
        <taxon>Desulfobacterales</taxon>
        <taxon>Desulfobacterales incertae sedis</taxon>
        <taxon>Candidatus Desulfatibia</taxon>
    </lineage>
</organism>
<evidence type="ECO:0000313" key="2">
    <source>
        <dbReference type="Proteomes" id="UP000603434"/>
    </source>
</evidence>
<reference evidence="1 2" key="1">
    <citation type="submission" date="2020-08" db="EMBL/GenBank/DDBJ databases">
        <title>Bridging the membrane lipid divide: bacteria of the FCB group superphylum have the potential to synthesize archaeal ether lipids.</title>
        <authorList>
            <person name="Villanueva L."/>
            <person name="Von Meijenfeldt F.A.B."/>
            <person name="Westbye A.B."/>
            <person name="Yadav S."/>
            <person name="Hopmans E.C."/>
            <person name="Dutilh B.E."/>
            <person name="Sinninghe Damste J.S."/>
        </authorList>
    </citation>
    <scope>NUCLEOTIDE SEQUENCE [LARGE SCALE GENOMIC DNA]</scope>
    <source>
        <strain evidence="1">NIOZ-UU30</strain>
    </source>
</reference>
<sequence>MRHACLEGRKIQAPKYIDFLLLSAMNIICSLMLARDKASSILSTGANLSRISERITRLYNRHIYRRQFKNSPDDNFRSFMIIAEFKIQSIEELILKFRDHYKNNSYSVLDIFLEIILDSISEKRSFNLEDSSWPIELVQLFAKACIARQKQDMQKIIKNVSKTEYNPFIDSGEVLKALCRNFDVDYRQVVMCPAKVWAIIVQTKRGTQRLILDSNNRAYIFTAKDKASKFIKIAKFLSSAPLLTKQKEDKILLTRIEREKLVEKLGENFLKVLVDFA</sequence>
<accession>A0A8J6NWK9</accession>
<name>A0A8J6NWK9_9BACT</name>
<dbReference type="AlphaFoldDB" id="A0A8J6NWK9"/>
<protein>
    <submittedName>
        <fullName evidence="1">Uncharacterized protein</fullName>
    </submittedName>
</protein>
<proteinExistence type="predicted"/>
<dbReference type="EMBL" id="JACNJH010000221">
    <property type="protein sequence ID" value="MBC8362809.1"/>
    <property type="molecule type" value="Genomic_DNA"/>
</dbReference>